<keyword evidence="2" id="KW-1185">Reference proteome</keyword>
<dbReference type="EMBL" id="JACHEJ010000007">
    <property type="protein sequence ID" value="MBB6181048.1"/>
    <property type="molecule type" value="Genomic_DNA"/>
</dbReference>
<dbReference type="Gene3D" id="3.30.1330.80">
    <property type="entry name" value="Hypothetical protein, similar to alpha- acetolactate decarboxylase, domain 2"/>
    <property type="match status" value="2"/>
</dbReference>
<sequence length="293" mass="31080">MSLRTIRHPGPASAQRYRAVSCEATPLALTLQAHMSVNAAVAQAFAAAGYRAGWIGLSDIAMDRMDYVIPAASADADHAAWYSETLRPGPGSVIRGAGLHLGIRDGEPYVHCHGTWDVPGLGRRMGHLLPFEAVFSQPVEVAAYGIANAAFIVGEDAETNFRLFSPERQDVPIATSTGSRPAILAAVRPNEDICEAIEAICDEYAVTDALVLGIGSLVGARFTDGREVCDLATEVLVRKGRVRCENGASGRRCTLDIDLVGMTGIIASGRLAHGANAVCVTFELLVIPEKRSV</sequence>
<dbReference type="RefSeq" id="WP_077547605.1">
    <property type="nucleotide sequence ID" value="NZ_JACHEJ010000007.1"/>
</dbReference>
<keyword evidence="1" id="KW-0238">DNA-binding</keyword>
<proteinExistence type="predicted"/>
<accession>A0A7W9YZ46</accession>
<dbReference type="SUPFAM" id="SSF117856">
    <property type="entry name" value="AF0104/ALDC/Ptd012-like"/>
    <property type="match status" value="2"/>
</dbReference>
<gene>
    <name evidence="1" type="ORF">HNQ75_003031</name>
</gene>
<evidence type="ECO:0000313" key="1">
    <source>
        <dbReference type="EMBL" id="MBB6181048.1"/>
    </source>
</evidence>
<protein>
    <submittedName>
        <fullName evidence="1">Putative DNA-binding protein with PD1-like motif</fullName>
    </submittedName>
</protein>
<name>A0A7W9YZ46_9HYPH</name>
<dbReference type="Proteomes" id="UP000535501">
    <property type="component" value="Unassembled WGS sequence"/>
</dbReference>
<reference evidence="1 2" key="1">
    <citation type="submission" date="2020-08" db="EMBL/GenBank/DDBJ databases">
        <title>Genomic Encyclopedia of Type Strains, Phase IV (KMG-IV): sequencing the most valuable type-strain genomes for metagenomic binning, comparative biology and taxonomic classification.</title>
        <authorList>
            <person name="Goeker M."/>
        </authorList>
    </citation>
    <scope>NUCLEOTIDE SEQUENCE [LARGE SCALE GENOMIC DNA]</scope>
    <source>
        <strain evidence="1 2">DSM 102134</strain>
    </source>
</reference>
<evidence type="ECO:0000313" key="2">
    <source>
        <dbReference type="Proteomes" id="UP000535501"/>
    </source>
</evidence>
<organism evidence="1 2">
    <name type="scientific">Pseudorhizobium flavum</name>
    <dbReference type="NCBI Taxonomy" id="1335061"/>
    <lineage>
        <taxon>Bacteria</taxon>
        <taxon>Pseudomonadati</taxon>
        <taxon>Pseudomonadota</taxon>
        <taxon>Alphaproteobacteria</taxon>
        <taxon>Hyphomicrobiales</taxon>
        <taxon>Rhizobiaceae</taxon>
        <taxon>Rhizobium/Agrobacterium group</taxon>
        <taxon>Pseudorhizobium</taxon>
    </lineage>
</organism>
<comment type="caution">
    <text evidence="1">The sequence shown here is derived from an EMBL/GenBank/DDBJ whole genome shotgun (WGS) entry which is preliminary data.</text>
</comment>
<dbReference type="AlphaFoldDB" id="A0A7W9YZ46"/>
<dbReference type="GO" id="GO:0003677">
    <property type="term" value="F:DNA binding"/>
    <property type="evidence" value="ECO:0007669"/>
    <property type="project" value="UniProtKB-KW"/>
</dbReference>